<accession>A0A0S8FQK4</accession>
<evidence type="ECO:0000313" key="9">
    <source>
        <dbReference type="EMBL" id="KPK62998.1"/>
    </source>
</evidence>
<dbReference type="FunFam" id="3.90.110.10:FF:000004">
    <property type="entry name" value="Malate dehydrogenase"/>
    <property type="match status" value="1"/>
</dbReference>
<dbReference type="NCBIfam" id="TIGR01763">
    <property type="entry name" value="MalateDH_bact"/>
    <property type="match status" value="1"/>
</dbReference>
<dbReference type="InterPro" id="IPR001557">
    <property type="entry name" value="L-lactate/malate_DH"/>
</dbReference>
<dbReference type="STRING" id="1703779.AMJ83_08980"/>
<dbReference type="FunFam" id="3.40.50.720:FF:000018">
    <property type="entry name" value="Malate dehydrogenase"/>
    <property type="match status" value="1"/>
</dbReference>
<proteinExistence type="inferred from homology"/>
<dbReference type="EC" id="1.1.1.37" evidence="9"/>
<organism evidence="9 10">
    <name type="scientific">candidate division WOR_3 bacterium SM23_42</name>
    <dbReference type="NCBI Taxonomy" id="1703779"/>
    <lineage>
        <taxon>Bacteria</taxon>
        <taxon>Bacteria division WOR-3</taxon>
    </lineage>
</organism>
<dbReference type="InterPro" id="IPR022383">
    <property type="entry name" value="Lactate/malate_DH_C"/>
</dbReference>
<dbReference type="Gene3D" id="3.90.110.10">
    <property type="entry name" value="Lactate dehydrogenase/glycoside hydrolase, family 4, C-terminal"/>
    <property type="match status" value="1"/>
</dbReference>
<dbReference type="InterPro" id="IPR001236">
    <property type="entry name" value="Lactate/malate_DH_N"/>
</dbReference>
<name>A0A0S8FQK4_UNCW3</name>
<keyword evidence="1" id="KW-0816">Tricarboxylic acid cycle</keyword>
<feature type="domain" description="Lactate/malate dehydrogenase N-terminal" evidence="7">
    <location>
        <begin position="3"/>
        <end position="141"/>
    </location>
</feature>
<gene>
    <name evidence="9" type="ORF">AMJ83_08980</name>
</gene>
<dbReference type="Proteomes" id="UP000051373">
    <property type="component" value="Unassembled WGS sequence"/>
</dbReference>
<feature type="binding site" evidence="5">
    <location>
        <position position="94"/>
    </location>
    <ligand>
        <name>NAD(+)</name>
        <dbReference type="ChEBI" id="CHEBI:57540"/>
    </ligand>
</feature>
<dbReference type="InterPro" id="IPR011275">
    <property type="entry name" value="Malate_DH_type3"/>
</dbReference>
<dbReference type="PRINTS" id="PR00086">
    <property type="entry name" value="LLDHDRGNASE"/>
</dbReference>
<feature type="domain" description="Lactate/malate dehydrogenase C-terminal" evidence="8">
    <location>
        <begin position="146"/>
        <end position="304"/>
    </location>
</feature>
<dbReference type="InterPro" id="IPR036291">
    <property type="entry name" value="NAD(P)-bd_dom_sf"/>
</dbReference>
<keyword evidence="2 6" id="KW-0560">Oxidoreductase</keyword>
<reference evidence="9 10" key="1">
    <citation type="journal article" date="2015" name="Microbiome">
        <title>Genomic resolution of linkages in carbon, nitrogen, and sulfur cycling among widespread estuary sediment bacteria.</title>
        <authorList>
            <person name="Baker B.J."/>
            <person name="Lazar C.S."/>
            <person name="Teske A.P."/>
            <person name="Dick G.J."/>
        </authorList>
    </citation>
    <scope>NUCLEOTIDE SEQUENCE [LARGE SCALE GENOMIC DNA]</scope>
    <source>
        <strain evidence="9">SM23_42</strain>
    </source>
</reference>
<sequence length="307" mass="33362">MKKVSIIGAGNVGANAAFYIGEKNFADVMLIDVVEGRAKGKALDLMEAAPVRYYDAKIDGSDNIEDIAGSEVVVITAGHVRKPQMSRLDLLETNAKVIDTIIPQIKQYAPGAILINITEPVDALTCYIWKKGKFDPKKVIGMTGVLDTTRFREFISKELQVSTANTTAVVIGGHHDYMVIIPRYASVEGIPITQLLPQEKIDNLVKRTRAAGSEILSYLKTATAHYAPAAALAEIVEAIIKDSKRVLCVSACLQGEYDVKDLCLGVPAIIGAKGVEKVIELQLTIEERHQFEESVAVIKNAVDTLEI</sequence>
<dbReference type="PANTHER" id="PTHR43128:SF16">
    <property type="entry name" value="L-LACTATE DEHYDROGENASE"/>
    <property type="match status" value="1"/>
</dbReference>
<evidence type="ECO:0000259" key="8">
    <source>
        <dbReference type="Pfam" id="PF02866"/>
    </source>
</evidence>
<feature type="active site" description="Proton acceptor" evidence="4">
    <location>
        <position position="174"/>
    </location>
</feature>
<evidence type="ECO:0000256" key="3">
    <source>
        <dbReference type="ARBA" id="ARBA00023027"/>
    </source>
</evidence>
<dbReference type="SUPFAM" id="SSF51735">
    <property type="entry name" value="NAD(P)-binding Rossmann-fold domains"/>
    <property type="match status" value="1"/>
</dbReference>
<dbReference type="EMBL" id="LJUJ01000021">
    <property type="protein sequence ID" value="KPK62998.1"/>
    <property type="molecule type" value="Genomic_DNA"/>
</dbReference>
<dbReference type="PIRSF" id="PIRSF000102">
    <property type="entry name" value="Lac_mal_DH"/>
    <property type="match status" value="1"/>
</dbReference>
<dbReference type="GO" id="GO:0030060">
    <property type="term" value="F:L-malate dehydrogenase (NAD+) activity"/>
    <property type="evidence" value="ECO:0007669"/>
    <property type="project" value="UniProtKB-EC"/>
</dbReference>
<dbReference type="GO" id="GO:0006089">
    <property type="term" value="P:lactate metabolic process"/>
    <property type="evidence" value="ECO:0007669"/>
    <property type="project" value="TreeGrafter"/>
</dbReference>
<comment type="caution">
    <text evidence="9">The sequence shown here is derived from an EMBL/GenBank/DDBJ whole genome shotgun (WGS) entry which is preliminary data.</text>
</comment>
<dbReference type="InterPro" id="IPR015955">
    <property type="entry name" value="Lactate_DH/Glyco_Ohase_4_C"/>
</dbReference>
<keyword evidence="3 5" id="KW-0520">NAD</keyword>
<dbReference type="GO" id="GO:0004459">
    <property type="term" value="F:L-lactate dehydrogenase (NAD+) activity"/>
    <property type="evidence" value="ECO:0007669"/>
    <property type="project" value="TreeGrafter"/>
</dbReference>
<evidence type="ECO:0000256" key="6">
    <source>
        <dbReference type="RuleBase" id="RU003369"/>
    </source>
</evidence>
<dbReference type="GO" id="GO:0006099">
    <property type="term" value="P:tricarboxylic acid cycle"/>
    <property type="evidence" value="ECO:0007669"/>
    <property type="project" value="UniProtKB-KW"/>
</dbReference>
<dbReference type="Gene3D" id="3.40.50.720">
    <property type="entry name" value="NAD(P)-binding Rossmann-like Domain"/>
    <property type="match status" value="1"/>
</dbReference>
<dbReference type="AlphaFoldDB" id="A0A0S8FQK4"/>
<dbReference type="PANTHER" id="PTHR43128">
    <property type="entry name" value="L-2-HYDROXYCARBOXYLATE DEHYDROGENASE (NAD(P)(+))"/>
    <property type="match status" value="1"/>
</dbReference>
<evidence type="ECO:0000256" key="5">
    <source>
        <dbReference type="PIRSR" id="PIRSR000102-3"/>
    </source>
</evidence>
<dbReference type="NCBIfam" id="NF004863">
    <property type="entry name" value="PRK06223.1"/>
    <property type="match status" value="1"/>
</dbReference>
<evidence type="ECO:0000256" key="2">
    <source>
        <dbReference type="ARBA" id="ARBA00023002"/>
    </source>
</evidence>
<dbReference type="CDD" id="cd01339">
    <property type="entry name" value="LDH-like_MDH"/>
    <property type="match status" value="1"/>
</dbReference>
<evidence type="ECO:0000313" key="10">
    <source>
        <dbReference type="Proteomes" id="UP000051373"/>
    </source>
</evidence>
<feature type="binding site" evidence="5">
    <location>
        <begin position="8"/>
        <end position="13"/>
    </location>
    <ligand>
        <name>NAD(+)</name>
        <dbReference type="ChEBI" id="CHEBI:57540"/>
    </ligand>
</feature>
<evidence type="ECO:0000256" key="4">
    <source>
        <dbReference type="PIRSR" id="PIRSR000102-1"/>
    </source>
</evidence>
<feature type="binding site" evidence="5">
    <location>
        <position position="32"/>
    </location>
    <ligand>
        <name>NAD(+)</name>
        <dbReference type="ChEBI" id="CHEBI:57540"/>
    </ligand>
</feature>
<dbReference type="PATRIC" id="fig|1703779.3.peg.759"/>
<dbReference type="SUPFAM" id="SSF56327">
    <property type="entry name" value="LDH C-terminal domain-like"/>
    <property type="match status" value="1"/>
</dbReference>
<dbReference type="Pfam" id="PF02866">
    <property type="entry name" value="Ldh_1_C"/>
    <property type="match status" value="1"/>
</dbReference>
<comment type="similarity">
    <text evidence="6">Belongs to the LDH/MDH superfamily.</text>
</comment>
<protein>
    <submittedName>
        <fullName evidence="9">Malate dehydrogenase</fullName>
        <ecNumber evidence="9">1.1.1.37</ecNumber>
    </submittedName>
</protein>
<evidence type="ECO:0000256" key="1">
    <source>
        <dbReference type="ARBA" id="ARBA00022532"/>
    </source>
</evidence>
<evidence type="ECO:0000259" key="7">
    <source>
        <dbReference type="Pfam" id="PF00056"/>
    </source>
</evidence>
<dbReference type="Pfam" id="PF00056">
    <property type="entry name" value="Ldh_1_N"/>
    <property type="match status" value="1"/>
</dbReference>